<keyword evidence="13" id="KW-0630">Potassium</keyword>
<keyword evidence="8" id="KW-0963">Cytoplasm</keyword>
<dbReference type="GO" id="GO:0004594">
    <property type="term" value="F:pantothenate kinase activity"/>
    <property type="evidence" value="ECO:0007669"/>
    <property type="project" value="UniProtKB-EC"/>
</dbReference>
<dbReference type="EC" id="2.7.1.33" evidence="7"/>
<comment type="similarity">
    <text evidence="15">Belongs to the type III pantothenate kinase family.</text>
</comment>
<comment type="cofactor">
    <cofactor evidence="3">
        <name>NH4(+)</name>
        <dbReference type="ChEBI" id="CHEBI:28938"/>
    </cofactor>
</comment>
<keyword evidence="12" id="KW-0067">ATP-binding</keyword>
<dbReference type="NCBIfam" id="NF009872">
    <property type="entry name" value="PRK13333.1"/>
    <property type="match status" value="1"/>
</dbReference>
<evidence type="ECO:0000256" key="12">
    <source>
        <dbReference type="ARBA" id="ARBA00022840"/>
    </source>
</evidence>
<dbReference type="PANTHER" id="PTHR34265:SF1">
    <property type="entry name" value="TYPE III PANTOTHENATE KINASE"/>
    <property type="match status" value="1"/>
</dbReference>
<sequence length="204" mass="22877">MLLCDVGNFSAKFLEDGKFFSLNFDELKNYQPTQNAYYISVNSKFKPQNSKFIDISGFFEFKTKYIGLGIDRIAGCYGIDNGIVVDAGSAITVDIMEDEIHKGGYILPGIGAYLKAFRDISPALNFSFNFDIHLDSLPKNTQNAMSYGVITSIILNIKNLSKNKKIYFTGGNGEIFSRYFENSIFDKNLIFKGMKKALIQKGVL</sequence>
<evidence type="ECO:0000256" key="14">
    <source>
        <dbReference type="ARBA" id="ARBA00022993"/>
    </source>
</evidence>
<dbReference type="NCBIfam" id="TIGR00671">
    <property type="entry name" value="baf"/>
    <property type="match status" value="1"/>
</dbReference>
<evidence type="ECO:0000313" key="17">
    <source>
        <dbReference type="EMBL" id="MSN95621.1"/>
    </source>
</evidence>
<dbReference type="GO" id="GO:0005737">
    <property type="term" value="C:cytoplasm"/>
    <property type="evidence" value="ECO:0007669"/>
    <property type="project" value="UniProtKB-SubCell"/>
</dbReference>
<name>A0A6L5WIS7_9BACT</name>
<dbReference type="Gene3D" id="3.30.420.40">
    <property type="match status" value="2"/>
</dbReference>
<evidence type="ECO:0000256" key="8">
    <source>
        <dbReference type="ARBA" id="ARBA00022490"/>
    </source>
</evidence>
<keyword evidence="14" id="KW-0173">Coenzyme A biosynthesis</keyword>
<evidence type="ECO:0000313" key="18">
    <source>
        <dbReference type="Proteomes" id="UP000476338"/>
    </source>
</evidence>
<reference evidence="17 18" key="2">
    <citation type="submission" date="2020-03" db="EMBL/GenBank/DDBJ databases">
        <title>Campylobacter portucalensis sp. nov., a new species of Campylobacter isolated from the reproductive tract of bulls.</title>
        <authorList>
            <person name="Silva M.F."/>
            <person name="Pereira G."/>
            <person name="Carneiro C."/>
            <person name="Hemphill A."/>
            <person name="Mateus L."/>
            <person name="Lopes-Da-Costa L."/>
            <person name="Silva E."/>
        </authorList>
    </citation>
    <scope>NUCLEOTIDE SEQUENCE [LARGE SCALE GENOMIC DNA]</scope>
    <source>
        <strain evidence="17 18">FMV-PI01</strain>
    </source>
</reference>
<evidence type="ECO:0000256" key="15">
    <source>
        <dbReference type="ARBA" id="ARBA00038036"/>
    </source>
</evidence>
<evidence type="ECO:0000256" key="2">
    <source>
        <dbReference type="ARBA" id="ARBA00001958"/>
    </source>
</evidence>
<organism evidence="17 18">
    <name type="scientific">Campylobacter portucalensis</name>
    <dbReference type="NCBI Taxonomy" id="2608384"/>
    <lineage>
        <taxon>Bacteria</taxon>
        <taxon>Pseudomonadati</taxon>
        <taxon>Campylobacterota</taxon>
        <taxon>Epsilonproteobacteria</taxon>
        <taxon>Campylobacterales</taxon>
        <taxon>Campylobacteraceae</taxon>
        <taxon>Campylobacter</taxon>
    </lineage>
</organism>
<comment type="caution">
    <text evidence="17">The sequence shown here is derived from an EMBL/GenBank/DDBJ whole genome shotgun (WGS) entry which is preliminary data.</text>
</comment>
<accession>A0A6L5WIS7</accession>
<dbReference type="AlphaFoldDB" id="A0A6L5WIS7"/>
<dbReference type="GO" id="GO:0005524">
    <property type="term" value="F:ATP binding"/>
    <property type="evidence" value="ECO:0007669"/>
    <property type="project" value="UniProtKB-KW"/>
</dbReference>
<dbReference type="Pfam" id="PF03309">
    <property type="entry name" value="Pan_kinase"/>
    <property type="match status" value="1"/>
</dbReference>
<comment type="cofactor">
    <cofactor evidence="2">
        <name>K(+)</name>
        <dbReference type="ChEBI" id="CHEBI:29103"/>
    </cofactor>
</comment>
<dbReference type="Proteomes" id="UP000476338">
    <property type="component" value="Unassembled WGS sequence"/>
</dbReference>
<comment type="pathway">
    <text evidence="5">Cofactor biosynthesis; coenzyme A biosynthesis; CoA from (R)-pantothenate: step 1/5.</text>
</comment>
<evidence type="ECO:0000256" key="16">
    <source>
        <dbReference type="ARBA" id="ARBA00040883"/>
    </source>
</evidence>
<dbReference type="GO" id="GO:0015937">
    <property type="term" value="P:coenzyme A biosynthetic process"/>
    <property type="evidence" value="ECO:0007669"/>
    <property type="project" value="UniProtKB-UniPathway"/>
</dbReference>
<protein>
    <recommendedName>
        <fullName evidence="16">Type III pantothenate kinase</fullName>
        <ecNumber evidence="7">2.7.1.33</ecNumber>
    </recommendedName>
</protein>
<evidence type="ECO:0000256" key="5">
    <source>
        <dbReference type="ARBA" id="ARBA00005225"/>
    </source>
</evidence>
<evidence type="ECO:0000256" key="7">
    <source>
        <dbReference type="ARBA" id="ARBA00012102"/>
    </source>
</evidence>
<evidence type="ECO:0000256" key="10">
    <source>
        <dbReference type="ARBA" id="ARBA00022741"/>
    </source>
</evidence>
<gene>
    <name evidence="17" type="ORF">F1B92_00140</name>
</gene>
<evidence type="ECO:0000256" key="4">
    <source>
        <dbReference type="ARBA" id="ARBA00004496"/>
    </source>
</evidence>
<evidence type="ECO:0000256" key="13">
    <source>
        <dbReference type="ARBA" id="ARBA00022958"/>
    </source>
</evidence>
<dbReference type="SUPFAM" id="SSF53067">
    <property type="entry name" value="Actin-like ATPase domain"/>
    <property type="match status" value="2"/>
</dbReference>
<keyword evidence="18" id="KW-1185">Reference proteome</keyword>
<dbReference type="RefSeq" id="WP_154569895.1">
    <property type="nucleotide sequence ID" value="NZ_VWSJ01000001.1"/>
</dbReference>
<evidence type="ECO:0000256" key="11">
    <source>
        <dbReference type="ARBA" id="ARBA00022777"/>
    </source>
</evidence>
<dbReference type="EMBL" id="VWSJ01000001">
    <property type="protein sequence ID" value="MSN95621.1"/>
    <property type="molecule type" value="Genomic_DNA"/>
</dbReference>
<dbReference type="InterPro" id="IPR043129">
    <property type="entry name" value="ATPase_NBD"/>
</dbReference>
<evidence type="ECO:0000256" key="9">
    <source>
        <dbReference type="ARBA" id="ARBA00022679"/>
    </source>
</evidence>
<comment type="subunit">
    <text evidence="6">Homodimer.</text>
</comment>
<dbReference type="PANTHER" id="PTHR34265">
    <property type="entry name" value="TYPE III PANTOTHENATE KINASE"/>
    <property type="match status" value="1"/>
</dbReference>
<keyword evidence="11 17" id="KW-0418">Kinase</keyword>
<dbReference type="InterPro" id="IPR004619">
    <property type="entry name" value="Type_III_PanK"/>
</dbReference>
<evidence type="ECO:0000256" key="3">
    <source>
        <dbReference type="ARBA" id="ARBA00001972"/>
    </source>
</evidence>
<keyword evidence="9 17" id="KW-0808">Transferase</keyword>
<dbReference type="CDD" id="cd24015">
    <property type="entry name" value="ASKHA_NBD_PanK-III"/>
    <property type="match status" value="1"/>
</dbReference>
<dbReference type="UniPathway" id="UPA00241">
    <property type="reaction ID" value="UER00352"/>
</dbReference>
<keyword evidence="10" id="KW-0547">Nucleotide-binding</keyword>
<comment type="catalytic activity">
    <reaction evidence="1">
        <text>(R)-pantothenate + ATP = (R)-4'-phosphopantothenate + ADP + H(+)</text>
        <dbReference type="Rhea" id="RHEA:16373"/>
        <dbReference type="ChEBI" id="CHEBI:10986"/>
        <dbReference type="ChEBI" id="CHEBI:15378"/>
        <dbReference type="ChEBI" id="CHEBI:29032"/>
        <dbReference type="ChEBI" id="CHEBI:30616"/>
        <dbReference type="ChEBI" id="CHEBI:456216"/>
        <dbReference type="EC" id="2.7.1.33"/>
    </reaction>
</comment>
<comment type="subcellular location">
    <subcellularLocation>
        <location evidence="4">Cytoplasm</location>
    </subcellularLocation>
</comment>
<evidence type="ECO:0000256" key="1">
    <source>
        <dbReference type="ARBA" id="ARBA00001206"/>
    </source>
</evidence>
<reference evidence="17 18" key="1">
    <citation type="submission" date="2019-09" db="EMBL/GenBank/DDBJ databases">
        <authorList>
            <person name="Silva M."/>
            <person name="Pereira G."/>
            <person name="Lopes-Da-Costa L."/>
            <person name="Silva E."/>
        </authorList>
    </citation>
    <scope>NUCLEOTIDE SEQUENCE [LARGE SCALE GENOMIC DNA]</scope>
    <source>
        <strain evidence="17 18">FMV-PI01</strain>
    </source>
</reference>
<proteinExistence type="inferred from homology"/>
<evidence type="ECO:0000256" key="6">
    <source>
        <dbReference type="ARBA" id="ARBA00011738"/>
    </source>
</evidence>